<dbReference type="Proteomes" id="UP000494206">
    <property type="component" value="Unassembled WGS sequence"/>
</dbReference>
<protein>
    <submittedName>
        <fullName evidence="2">Uncharacterized protein</fullName>
    </submittedName>
</protein>
<evidence type="ECO:0000313" key="2">
    <source>
        <dbReference type="EMBL" id="CAB3401752.1"/>
    </source>
</evidence>
<comment type="caution">
    <text evidence="2">The sequence shown here is derived from an EMBL/GenBank/DDBJ whole genome shotgun (WGS) entry which is preliminary data.</text>
</comment>
<evidence type="ECO:0000313" key="3">
    <source>
        <dbReference type="Proteomes" id="UP000494206"/>
    </source>
</evidence>
<proteinExistence type="predicted"/>
<gene>
    <name evidence="2" type="ORF">CBOVIS_LOCUS4454</name>
</gene>
<accession>A0A8S1EUY5</accession>
<evidence type="ECO:0000256" key="1">
    <source>
        <dbReference type="SAM" id="MobiDB-lite"/>
    </source>
</evidence>
<feature type="region of interest" description="Disordered" evidence="1">
    <location>
        <begin position="1"/>
        <end position="36"/>
    </location>
</feature>
<dbReference type="AlphaFoldDB" id="A0A8S1EUY5"/>
<dbReference type="EMBL" id="CADEPM010000003">
    <property type="protein sequence ID" value="CAB3401752.1"/>
    <property type="molecule type" value="Genomic_DNA"/>
</dbReference>
<sequence>MIQTRSGLPANDPDDPDESQEHDAIEPQSGSERPAFGSDWIASVLKQLTRGLENTLGIDVTNHHWPRDHCHEYERVTSPHNLFDPIRSDPNHPSSSTTSIDDVDDELPLTTAHVNEEVDRMPSPPSLPLMPIPLLMTLSQTTTRTTIRHPPPHTTLAAAEVVVVYDDRADPHRPHPPPTPISSSTINLKLISPTPQAILSENDDVDDADDVGCATATSLPLTSILLLMTPKTTTTTTYTHHPRQSRCH</sequence>
<keyword evidence="3" id="KW-1185">Reference proteome</keyword>
<organism evidence="2 3">
    <name type="scientific">Caenorhabditis bovis</name>
    <dbReference type="NCBI Taxonomy" id="2654633"/>
    <lineage>
        <taxon>Eukaryota</taxon>
        <taxon>Metazoa</taxon>
        <taxon>Ecdysozoa</taxon>
        <taxon>Nematoda</taxon>
        <taxon>Chromadorea</taxon>
        <taxon>Rhabditida</taxon>
        <taxon>Rhabditina</taxon>
        <taxon>Rhabditomorpha</taxon>
        <taxon>Rhabditoidea</taxon>
        <taxon>Rhabditidae</taxon>
        <taxon>Peloderinae</taxon>
        <taxon>Caenorhabditis</taxon>
    </lineage>
</organism>
<feature type="region of interest" description="Disordered" evidence="1">
    <location>
        <begin position="81"/>
        <end position="103"/>
    </location>
</feature>
<name>A0A8S1EUY5_9PELO</name>
<reference evidence="2 3" key="1">
    <citation type="submission" date="2020-04" db="EMBL/GenBank/DDBJ databases">
        <authorList>
            <person name="Laetsch R D."/>
            <person name="Stevens L."/>
            <person name="Kumar S."/>
            <person name="Blaxter L. M."/>
        </authorList>
    </citation>
    <scope>NUCLEOTIDE SEQUENCE [LARGE SCALE GENOMIC DNA]</scope>
</reference>